<dbReference type="EMBL" id="AAXW01000002">
    <property type="protein sequence ID" value="EAZ93396.1"/>
    <property type="molecule type" value="Genomic_DNA"/>
</dbReference>
<accession>A3IHW4</accession>
<sequence>MLGENYYLDSLMGYFISLKMI</sequence>
<proteinExistence type="predicted"/>
<comment type="caution">
    <text evidence="1">The sequence shown here is derived from an EMBL/GenBank/DDBJ whole genome shotgun (WGS) entry which is preliminary data.</text>
</comment>
<reference evidence="1 2" key="1">
    <citation type="submission" date="2007-03" db="EMBL/GenBank/DDBJ databases">
        <authorList>
            <person name="Stal L."/>
            <person name="Ferriera S."/>
            <person name="Johnson J."/>
            <person name="Kravitz S."/>
            <person name="Beeson K."/>
            <person name="Sutton G."/>
            <person name="Rogers Y.-H."/>
            <person name="Friedman R."/>
            <person name="Frazier M."/>
            <person name="Venter J.C."/>
        </authorList>
    </citation>
    <scope>NUCLEOTIDE SEQUENCE [LARGE SCALE GENOMIC DNA]</scope>
    <source>
        <strain evidence="1 2">CCY0110</strain>
    </source>
</reference>
<dbReference type="AlphaFoldDB" id="A3IHW4"/>
<evidence type="ECO:0000313" key="2">
    <source>
        <dbReference type="Proteomes" id="UP000003781"/>
    </source>
</evidence>
<protein>
    <submittedName>
        <fullName evidence="1">Uncharacterized protein</fullName>
    </submittedName>
</protein>
<evidence type="ECO:0000313" key="1">
    <source>
        <dbReference type="EMBL" id="EAZ93396.1"/>
    </source>
</evidence>
<keyword evidence="2" id="KW-1185">Reference proteome</keyword>
<dbReference type="Proteomes" id="UP000003781">
    <property type="component" value="Unassembled WGS sequence"/>
</dbReference>
<organism evidence="1 2">
    <name type="scientific">Crocosphaera chwakensis CCY0110</name>
    <dbReference type="NCBI Taxonomy" id="391612"/>
    <lineage>
        <taxon>Bacteria</taxon>
        <taxon>Bacillati</taxon>
        <taxon>Cyanobacteriota</taxon>
        <taxon>Cyanophyceae</taxon>
        <taxon>Oscillatoriophycideae</taxon>
        <taxon>Chroococcales</taxon>
        <taxon>Aphanothecaceae</taxon>
        <taxon>Crocosphaera</taxon>
        <taxon>Crocosphaera chwakensis</taxon>
    </lineage>
</organism>
<name>A3IHW4_9CHRO</name>
<gene>
    <name evidence="1" type="ORF">CY0110_16412</name>
</gene>